<accession>A0A1I7WR59</accession>
<protein>
    <submittedName>
        <fullName evidence="2">Uncharacterized protein</fullName>
    </submittedName>
</protein>
<keyword evidence="1" id="KW-1185">Reference proteome</keyword>
<proteinExistence type="predicted"/>
<evidence type="ECO:0000313" key="2">
    <source>
        <dbReference type="WBParaSite" id="Hba_07623"/>
    </source>
</evidence>
<dbReference type="Proteomes" id="UP000095283">
    <property type="component" value="Unplaced"/>
</dbReference>
<reference evidence="2" key="1">
    <citation type="submission" date="2016-11" db="UniProtKB">
        <authorList>
            <consortium name="WormBaseParasite"/>
        </authorList>
    </citation>
    <scope>IDENTIFICATION</scope>
</reference>
<name>A0A1I7WR59_HETBA</name>
<evidence type="ECO:0000313" key="1">
    <source>
        <dbReference type="Proteomes" id="UP000095283"/>
    </source>
</evidence>
<organism evidence="1 2">
    <name type="scientific">Heterorhabditis bacteriophora</name>
    <name type="common">Entomopathogenic nematode worm</name>
    <dbReference type="NCBI Taxonomy" id="37862"/>
    <lineage>
        <taxon>Eukaryota</taxon>
        <taxon>Metazoa</taxon>
        <taxon>Ecdysozoa</taxon>
        <taxon>Nematoda</taxon>
        <taxon>Chromadorea</taxon>
        <taxon>Rhabditida</taxon>
        <taxon>Rhabditina</taxon>
        <taxon>Rhabditomorpha</taxon>
        <taxon>Strongyloidea</taxon>
        <taxon>Heterorhabditidae</taxon>
        <taxon>Heterorhabditis</taxon>
    </lineage>
</organism>
<sequence>MSKLSFSLSNYYDPDYNYQAINSVNQ</sequence>
<dbReference type="AlphaFoldDB" id="A0A1I7WR59"/>
<dbReference type="WBParaSite" id="Hba_07623">
    <property type="protein sequence ID" value="Hba_07623"/>
    <property type="gene ID" value="Hba_07623"/>
</dbReference>